<gene>
    <name evidence="2" type="ORF">LVIROSA_LOCUS4652</name>
</gene>
<sequence>MIRRRLIYLPCVYNVSRRFSHKHRKQRSTKTLVPVVASSRTFVKQLKSSSRNHQIRVSLMERSPLHNFNLPQGLMWGTQRFLRCMNVNPIRAMTAVDNDESSDSEEYNNNRSIENRHAEVEVLEMPAGGRSSDYPRRKRVRFNLKPLFLAPAPPQSPDIGSVRKATSEDEEEISITREKLVMDFQTEVGKLKEAILKNNTPDDVEIAPSKGSPPVNSEAVQNSEKQYNNRSPPPPPVAEEINASVDDPMSEKKSTRPKRKLEKKEERAKFSIALSRKEIEDDFIAITGKKPPRKPNKRPKNIQNRLQVLFPGSRLCEVHPDLYK</sequence>
<feature type="region of interest" description="Disordered" evidence="1">
    <location>
        <begin position="148"/>
        <end position="172"/>
    </location>
</feature>
<feature type="region of interest" description="Disordered" evidence="1">
    <location>
        <begin position="201"/>
        <end position="267"/>
    </location>
</feature>
<reference evidence="2 3" key="1">
    <citation type="submission" date="2022-01" db="EMBL/GenBank/DDBJ databases">
        <authorList>
            <person name="Xiong W."/>
            <person name="Schranz E."/>
        </authorList>
    </citation>
    <scope>NUCLEOTIDE SEQUENCE [LARGE SCALE GENOMIC DNA]</scope>
</reference>
<evidence type="ECO:0000313" key="2">
    <source>
        <dbReference type="EMBL" id="CAH1416922.1"/>
    </source>
</evidence>
<organism evidence="2 3">
    <name type="scientific">Lactuca virosa</name>
    <dbReference type="NCBI Taxonomy" id="75947"/>
    <lineage>
        <taxon>Eukaryota</taxon>
        <taxon>Viridiplantae</taxon>
        <taxon>Streptophyta</taxon>
        <taxon>Embryophyta</taxon>
        <taxon>Tracheophyta</taxon>
        <taxon>Spermatophyta</taxon>
        <taxon>Magnoliopsida</taxon>
        <taxon>eudicotyledons</taxon>
        <taxon>Gunneridae</taxon>
        <taxon>Pentapetalae</taxon>
        <taxon>asterids</taxon>
        <taxon>campanulids</taxon>
        <taxon>Asterales</taxon>
        <taxon>Asteraceae</taxon>
        <taxon>Cichorioideae</taxon>
        <taxon>Cichorieae</taxon>
        <taxon>Lactucinae</taxon>
        <taxon>Lactuca</taxon>
    </lineage>
</organism>
<protein>
    <submittedName>
        <fullName evidence="2">Uncharacterized protein</fullName>
    </submittedName>
</protein>
<evidence type="ECO:0000256" key="1">
    <source>
        <dbReference type="SAM" id="MobiDB-lite"/>
    </source>
</evidence>
<evidence type="ECO:0000313" key="3">
    <source>
        <dbReference type="Proteomes" id="UP001157418"/>
    </source>
</evidence>
<dbReference type="AlphaFoldDB" id="A0AAU9LR90"/>
<name>A0AAU9LR90_9ASTR</name>
<feature type="compositionally biased region" description="Polar residues" evidence="1">
    <location>
        <begin position="214"/>
        <end position="230"/>
    </location>
</feature>
<dbReference type="Pfam" id="PF07797">
    <property type="entry name" value="DUF1639"/>
    <property type="match status" value="1"/>
</dbReference>
<dbReference type="PANTHER" id="PTHR33130">
    <property type="entry name" value="PUTATIVE (DUF1639)-RELATED"/>
    <property type="match status" value="1"/>
</dbReference>
<dbReference type="InterPro" id="IPR012438">
    <property type="entry name" value="DUF1639"/>
</dbReference>
<dbReference type="EMBL" id="CAKMRJ010000002">
    <property type="protein sequence ID" value="CAH1416922.1"/>
    <property type="molecule type" value="Genomic_DNA"/>
</dbReference>
<dbReference type="PANTHER" id="PTHR33130:SF81">
    <property type="entry name" value="DUF1639 FAMILY PROTEIN"/>
    <property type="match status" value="1"/>
</dbReference>
<comment type="caution">
    <text evidence="2">The sequence shown here is derived from an EMBL/GenBank/DDBJ whole genome shotgun (WGS) entry which is preliminary data.</text>
</comment>
<dbReference type="Proteomes" id="UP001157418">
    <property type="component" value="Unassembled WGS sequence"/>
</dbReference>
<proteinExistence type="predicted"/>
<accession>A0AAU9LR90</accession>
<keyword evidence="3" id="KW-1185">Reference proteome</keyword>